<dbReference type="WBParaSite" id="Csp11.Scaffold630.g21767.t2">
    <property type="protein sequence ID" value="Csp11.Scaffold630.g21767.t2"/>
    <property type="gene ID" value="Csp11.Scaffold630.g21767"/>
</dbReference>
<evidence type="ECO:0000259" key="6">
    <source>
        <dbReference type="PROSITE" id="PS50262"/>
    </source>
</evidence>
<dbReference type="Proteomes" id="UP000095282">
    <property type="component" value="Unplaced"/>
</dbReference>
<proteinExistence type="predicted"/>
<feature type="transmembrane region" description="Helical" evidence="5">
    <location>
        <begin position="207"/>
        <end position="228"/>
    </location>
</feature>
<keyword evidence="7" id="KW-1185">Reference proteome</keyword>
<feature type="transmembrane region" description="Helical" evidence="5">
    <location>
        <begin position="129"/>
        <end position="152"/>
    </location>
</feature>
<dbReference type="InterPro" id="IPR019427">
    <property type="entry name" value="7TM_GPCR_serpentine_rcpt_Srw"/>
</dbReference>
<feature type="domain" description="G-protein coupled receptors family 1 profile" evidence="6">
    <location>
        <begin position="26"/>
        <end position="311"/>
    </location>
</feature>
<evidence type="ECO:0000313" key="8">
    <source>
        <dbReference type="WBParaSite" id="Csp11.Scaffold630.g21767.t2"/>
    </source>
</evidence>
<name>A0A1I7V2L7_9PELO</name>
<accession>A0A1I7V2L7</accession>
<reference evidence="8" key="1">
    <citation type="submission" date="2016-11" db="UniProtKB">
        <authorList>
            <consortium name="WormBaseParasite"/>
        </authorList>
    </citation>
    <scope>IDENTIFICATION</scope>
</reference>
<feature type="transmembrane region" description="Helical" evidence="5">
    <location>
        <begin position="249"/>
        <end position="274"/>
    </location>
</feature>
<dbReference type="SUPFAM" id="SSF81321">
    <property type="entry name" value="Family A G protein-coupled receptor-like"/>
    <property type="match status" value="1"/>
</dbReference>
<dbReference type="AlphaFoldDB" id="A0A1I7V2L7"/>
<dbReference type="PANTHER" id="PTHR22751:SF101">
    <property type="entry name" value="G-PROTEIN COUPLED RECEPTORS FAMILY 1 PROFILE DOMAIN-CONTAINING PROTEIN"/>
    <property type="match status" value="1"/>
</dbReference>
<protein>
    <submittedName>
        <fullName evidence="8">G_PROTEIN_RECEP_F1_2 domain-containing protein</fullName>
    </submittedName>
</protein>
<evidence type="ECO:0000313" key="7">
    <source>
        <dbReference type="Proteomes" id="UP000095282"/>
    </source>
</evidence>
<evidence type="ECO:0000256" key="4">
    <source>
        <dbReference type="ARBA" id="ARBA00023136"/>
    </source>
</evidence>
<evidence type="ECO:0000256" key="2">
    <source>
        <dbReference type="ARBA" id="ARBA00022692"/>
    </source>
</evidence>
<dbReference type="Gene3D" id="1.20.1070.10">
    <property type="entry name" value="Rhodopsin 7-helix transmembrane proteins"/>
    <property type="match status" value="1"/>
</dbReference>
<keyword evidence="3 5" id="KW-1133">Transmembrane helix</keyword>
<evidence type="ECO:0000256" key="3">
    <source>
        <dbReference type="ARBA" id="ARBA00022989"/>
    </source>
</evidence>
<feature type="transmembrane region" description="Helical" evidence="5">
    <location>
        <begin position="44"/>
        <end position="65"/>
    </location>
</feature>
<keyword evidence="4 5" id="KW-0472">Membrane</keyword>
<sequence>MSLKIRSLTRKCIDIEFYIAIIGIILTVFHVYILTRKQMLKSSIISIMIGIGIFDICSMVLAISVRDLISSFYRDVCTPPLTLFLYRLFWILMTLRDHVIRCSTWLGILMAFIRFLVIRFNLRPTFKKVANVSFGFYSTAFIFVISSLIAILNYSRTKIVEVGVWHPAATCESKSSAIWLDHELRSPEFYTANDGFLLRVTVFINGFLSRIIPCVLLPTLTIMLILEIRRARKKMANSRFNFPKKADRTTTLVMIMTVTFSIASLPAGIFTLFQVMYTDVGFLKHGLQCIEIEFFVAIFGLLLTIIHVFILTRKRMMMSSIISVMIGIGFCDGVNMALAISLKHMIPSFYNDEW</sequence>
<dbReference type="PANTHER" id="PTHR22751">
    <property type="entry name" value="G-PROTEIN COUPLED RECEPTOR-RELATED"/>
    <property type="match status" value="1"/>
</dbReference>
<feature type="transmembrane region" description="Helical" evidence="5">
    <location>
        <begin position="324"/>
        <end position="346"/>
    </location>
</feature>
<feature type="transmembrane region" description="Helical" evidence="5">
    <location>
        <begin position="294"/>
        <end position="312"/>
    </location>
</feature>
<organism evidence="7 8">
    <name type="scientific">Caenorhabditis tropicalis</name>
    <dbReference type="NCBI Taxonomy" id="1561998"/>
    <lineage>
        <taxon>Eukaryota</taxon>
        <taxon>Metazoa</taxon>
        <taxon>Ecdysozoa</taxon>
        <taxon>Nematoda</taxon>
        <taxon>Chromadorea</taxon>
        <taxon>Rhabditida</taxon>
        <taxon>Rhabditina</taxon>
        <taxon>Rhabditomorpha</taxon>
        <taxon>Rhabditoidea</taxon>
        <taxon>Rhabditidae</taxon>
        <taxon>Peloderinae</taxon>
        <taxon>Caenorhabditis</taxon>
    </lineage>
</organism>
<dbReference type="PROSITE" id="PS50262">
    <property type="entry name" value="G_PROTEIN_RECEP_F1_2"/>
    <property type="match status" value="1"/>
</dbReference>
<dbReference type="InterPro" id="IPR017452">
    <property type="entry name" value="GPCR_Rhodpsn_7TM"/>
</dbReference>
<feature type="transmembrane region" description="Helical" evidence="5">
    <location>
        <begin position="12"/>
        <end position="32"/>
    </location>
</feature>
<keyword evidence="2 5" id="KW-0812">Transmembrane</keyword>
<dbReference type="Pfam" id="PF10324">
    <property type="entry name" value="7TM_GPCR_Srw"/>
    <property type="match status" value="2"/>
</dbReference>
<evidence type="ECO:0000256" key="5">
    <source>
        <dbReference type="SAM" id="Phobius"/>
    </source>
</evidence>
<evidence type="ECO:0000256" key="1">
    <source>
        <dbReference type="ARBA" id="ARBA00004370"/>
    </source>
</evidence>
<dbReference type="GO" id="GO:0016020">
    <property type="term" value="C:membrane"/>
    <property type="evidence" value="ECO:0007669"/>
    <property type="project" value="UniProtKB-SubCell"/>
</dbReference>
<dbReference type="STRING" id="1561998.A0A1I7V2L7"/>
<dbReference type="eggNOG" id="ENOG502TJBY">
    <property type="taxonomic scope" value="Eukaryota"/>
</dbReference>
<dbReference type="GO" id="GO:0008528">
    <property type="term" value="F:G protein-coupled peptide receptor activity"/>
    <property type="evidence" value="ECO:0007669"/>
    <property type="project" value="InterPro"/>
</dbReference>
<comment type="subcellular location">
    <subcellularLocation>
        <location evidence="1">Membrane</location>
    </subcellularLocation>
</comment>
<feature type="transmembrane region" description="Helical" evidence="5">
    <location>
        <begin position="98"/>
        <end position="117"/>
    </location>
</feature>